<dbReference type="GO" id="GO:0008610">
    <property type="term" value="P:lipid biosynthetic process"/>
    <property type="evidence" value="ECO:0007669"/>
    <property type="project" value="UniProtKB-ARBA"/>
</dbReference>
<comment type="cofactor">
    <cofactor evidence="1">
        <name>pantetheine 4'-phosphate</name>
        <dbReference type="ChEBI" id="CHEBI:47942"/>
    </cofactor>
</comment>
<gene>
    <name evidence="3" type="primary">entF</name>
    <name evidence="3" type="ORF">CGERO_09140</name>
</gene>
<dbReference type="Pfam" id="PF00975">
    <property type="entry name" value="Thioesterase"/>
    <property type="match status" value="1"/>
</dbReference>
<dbReference type="GO" id="GO:0044550">
    <property type="term" value="P:secondary metabolite biosynthetic process"/>
    <property type="evidence" value="ECO:0007669"/>
    <property type="project" value="TreeGrafter"/>
</dbReference>
<dbReference type="InterPro" id="IPR029058">
    <property type="entry name" value="AB_hydrolase_fold"/>
</dbReference>
<dbReference type="Gene3D" id="3.30.559.10">
    <property type="entry name" value="Chloramphenicol acetyltransferase-like domain"/>
    <property type="match status" value="1"/>
</dbReference>
<dbReference type="Gene3D" id="3.40.50.12780">
    <property type="entry name" value="N-terminal domain of ligase-like"/>
    <property type="match status" value="1"/>
</dbReference>
<dbReference type="InterPro" id="IPR001031">
    <property type="entry name" value="Thioesterase"/>
</dbReference>
<dbReference type="CDD" id="cd05930">
    <property type="entry name" value="A_NRPS"/>
    <property type="match status" value="1"/>
</dbReference>
<evidence type="ECO:0000259" key="2">
    <source>
        <dbReference type="SMART" id="SM00824"/>
    </source>
</evidence>
<dbReference type="InterPro" id="IPR020845">
    <property type="entry name" value="AMP-binding_CS"/>
</dbReference>
<dbReference type="KEGG" id="cgk:CGERO_09140"/>
<dbReference type="Pfam" id="PF13193">
    <property type="entry name" value="AMP-binding_C"/>
    <property type="match status" value="1"/>
</dbReference>
<dbReference type="EMBL" id="CP033897">
    <property type="protein sequence ID" value="AZA12119.1"/>
    <property type="molecule type" value="Genomic_DNA"/>
</dbReference>
<dbReference type="InterPro" id="IPR001242">
    <property type="entry name" value="Condensation_dom"/>
</dbReference>
<dbReference type="SUPFAM" id="SSF53474">
    <property type="entry name" value="alpha/beta-Hydrolases"/>
    <property type="match status" value="1"/>
</dbReference>
<dbReference type="SUPFAM" id="SSF52777">
    <property type="entry name" value="CoA-dependent acyltransferases"/>
    <property type="match status" value="2"/>
</dbReference>
<dbReference type="EC" id="2.7.7.-" evidence="3"/>
<dbReference type="Pfam" id="PF00668">
    <property type="entry name" value="Condensation"/>
    <property type="match status" value="1"/>
</dbReference>
<dbReference type="PROSITE" id="PS00455">
    <property type="entry name" value="AMP_BINDING"/>
    <property type="match status" value="1"/>
</dbReference>
<dbReference type="InterPro" id="IPR045851">
    <property type="entry name" value="AMP-bd_C_sf"/>
</dbReference>
<evidence type="ECO:0000313" key="4">
    <source>
        <dbReference type="Proteomes" id="UP000271587"/>
    </source>
</evidence>
<feature type="domain" description="Thioesterase TesA-like" evidence="2">
    <location>
        <begin position="1092"/>
        <end position="1273"/>
    </location>
</feature>
<dbReference type="Gene3D" id="3.40.50.1820">
    <property type="entry name" value="alpha/beta hydrolase"/>
    <property type="match status" value="1"/>
</dbReference>
<organism evidence="3 4">
    <name type="scientific">Corynebacterium gerontici</name>
    <dbReference type="NCBI Taxonomy" id="2079234"/>
    <lineage>
        <taxon>Bacteria</taxon>
        <taxon>Bacillati</taxon>
        <taxon>Actinomycetota</taxon>
        <taxon>Actinomycetes</taxon>
        <taxon>Mycobacteriales</taxon>
        <taxon>Corynebacteriaceae</taxon>
        <taxon>Corynebacterium</taxon>
    </lineage>
</organism>
<keyword evidence="4" id="KW-1185">Reference proteome</keyword>
<dbReference type="SUPFAM" id="SSF47336">
    <property type="entry name" value="ACP-like"/>
    <property type="match status" value="1"/>
</dbReference>
<dbReference type="InterPro" id="IPR000873">
    <property type="entry name" value="AMP-dep_synth/lig_dom"/>
</dbReference>
<dbReference type="GO" id="GO:0043041">
    <property type="term" value="P:amino acid activation for nonribosomal peptide biosynthetic process"/>
    <property type="evidence" value="ECO:0007669"/>
    <property type="project" value="TreeGrafter"/>
</dbReference>
<dbReference type="NCBIfam" id="TIGR01733">
    <property type="entry name" value="AA-adenyl-dom"/>
    <property type="match status" value="1"/>
</dbReference>
<dbReference type="GO" id="GO:0005737">
    <property type="term" value="C:cytoplasm"/>
    <property type="evidence" value="ECO:0007669"/>
    <property type="project" value="TreeGrafter"/>
</dbReference>
<protein>
    <submittedName>
        <fullName evidence="3">Enterobactin synthase component F</fullName>
        <ecNumber evidence="3">2.7.7.-</ecNumber>
    </submittedName>
</protein>
<proteinExistence type="predicted"/>
<dbReference type="InterPro" id="IPR009081">
    <property type="entry name" value="PP-bd_ACP"/>
</dbReference>
<dbReference type="Pfam" id="PF00501">
    <property type="entry name" value="AMP-binding"/>
    <property type="match status" value="1"/>
</dbReference>
<dbReference type="RefSeq" id="WP_123935243.1">
    <property type="nucleotide sequence ID" value="NZ_CP033897.1"/>
</dbReference>
<dbReference type="InterPro" id="IPR036736">
    <property type="entry name" value="ACP-like_sf"/>
</dbReference>
<dbReference type="PANTHER" id="PTHR45527:SF1">
    <property type="entry name" value="FATTY ACID SYNTHASE"/>
    <property type="match status" value="1"/>
</dbReference>
<dbReference type="OrthoDB" id="2472181at2"/>
<dbReference type="SUPFAM" id="SSF56801">
    <property type="entry name" value="Acetyl-CoA synthetase-like"/>
    <property type="match status" value="1"/>
</dbReference>
<dbReference type="Gene3D" id="3.30.300.30">
    <property type="match status" value="1"/>
</dbReference>
<keyword evidence="3" id="KW-0808">Transferase</keyword>
<dbReference type="PANTHER" id="PTHR45527">
    <property type="entry name" value="NONRIBOSOMAL PEPTIDE SYNTHETASE"/>
    <property type="match status" value="1"/>
</dbReference>
<dbReference type="InterPro" id="IPR025110">
    <property type="entry name" value="AMP-bd_C"/>
</dbReference>
<dbReference type="GO" id="GO:0016779">
    <property type="term" value="F:nucleotidyltransferase activity"/>
    <property type="evidence" value="ECO:0007669"/>
    <property type="project" value="UniProtKB-KW"/>
</dbReference>
<evidence type="ECO:0000256" key="1">
    <source>
        <dbReference type="ARBA" id="ARBA00001957"/>
    </source>
</evidence>
<dbReference type="Proteomes" id="UP000271587">
    <property type="component" value="Chromosome"/>
</dbReference>
<dbReference type="InterPro" id="IPR010071">
    <property type="entry name" value="AA_adenyl_dom"/>
</dbReference>
<dbReference type="Gene3D" id="3.30.559.30">
    <property type="entry name" value="Nonribosomal peptide synthetase, condensation domain"/>
    <property type="match status" value="1"/>
</dbReference>
<dbReference type="Pfam" id="PF00550">
    <property type="entry name" value="PP-binding"/>
    <property type="match status" value="1"/>
</dbReference>
<dbReference type="SMART" id="SM00824">
    <property type="entry name" value="PKS_TE"/>
    <property type="match status" value="1"/>
</dbReference>
<dbReference type="GO" id="GO:0031177">
    <property type="term" value="F:phosphopantetheine binding"/>
    <property type="evidence" value="ECO:0007669"/>
    <property type="project" value="TreeGrafter"/>
</dbReference>
<sequence length="1347" mass="146195">MQSSLSPEQQALWFSNLSAPQACQCAELVVLPPSRRSDGTWVGADIDILAQAITYCSDQIPEFQARFYSEHGEPRVEYGAESPEIDFIDEDELRNQMNIEDLASWAHTLLDKAPDTSTEISGAGLAQHFLGQQKLFDEPATVVWVLRVHHIVADGFALNTFIGWVARCYSAIADHTALPDNPFACPTEQPNTKPDALDSALKFWKEQPLEANPPALFNAGANGSSSLSARTHISSSVRQQLRELATQAGATELDIACVLLAHYTASMTYAKAITLGLPMMNRPFGAPKVAFAPRATVMPLALHCSFAPTSLEQNLTDAARVIADARKHSSVRLEDIRRLHGLSDPSQRITGPSLNFRPFSDVFNFGEHLAQIRTLSAGPIAESEWILQSTQDGGWDCLLLTRGSKDDADRVRAHVERVAAFFEQAAALSLSAPLGSISIAQPDEIDLTIQQFNQTDRPLGYEPNATLCDLARRNRKRALECAHEDSPTLFFYNGEELSASEAWGIMTRIAHKMYSKGVRAGDMLALGLPRSPALSLSIGAALLIGASWVPIDPELPIARQKFMLERTEPQLMVVRASAMGSPRMDGVGGGVEKLVLETDDLRLGLTPLPDDPPWLEQELPISPEDMAYVLFTSGSTGTPKAVAVPHRGVLNRLAWMVDYYAMYREAGARIIQKTPSSFDVSIWEFLLPLIHDVPCAILPETLHHDPSAIAAHLHQAGVTHCHFVPSALSAFLAQVKTNAIEIPTLQHLITSGESLSADLAHAAIDLLGVQVHNLYGPTEATIDVTAHTVEPGESTIPIGKPVWNTKTYVLDPWQQPLPPGAQGVLYLSGVQVAKGYLGQPELSAKLFIADPFNAEQQTDDSTPRMYCTGDLASWREDGALLYLGRNDGQVKLRGQRLELDEVTTLVQRINGVAEATTVIQDSKLLVTYIVRDANEHRDPSELATVVRAACTEALPAYMVPNFVLEVTSFPLTVNGKLDRNALPRPAIRQAEGTRLSDDAHVARVQQAFSQILGLPTVAVQANFFDLGGTSLEAIQLANFLGGSIRVAHVFAAPTVEGLANLIRSTAGAASLSEGATAPWLELRAHQSGVPVVCLYPAGGLGWSYAGLVSHLDSPRGVYACQAPGIQHLDQMPKTLCDAATRAAKDIRAMCQRTGVEDIDLVGWSVGGVLAQEIAHRSEEFGLKCRRVVLLDAYPAEGWARLDPPSLIEQLQGIATMAGLDHIALPAGQPERAQQILQAELQQSRGPFAHLPEEFLSIVTEVVQHNASLMREHRTGFYAGTMHMVQAAGDPAPGAQLAPASVRDPKRWTKHCAQLCIHPLDATHPEMVHPRTLAVIARLLDDSGLDCS</sequence>
<evidence type="ECO:0000313" key="3">
    <source>
        <dbReference type="EMBL" id="AZA12119.1"/>
    </source>
</evidence>
<dbReference type="InterPro" id="IPR020802">
    <property type="entry name" value="TesA-like"/>
</dbReference>
<reference evidence="3 4" key="1">
    <citation type="submission" date="2018-11" db="EMBL/GenBank/DDBJ databases">
        <authorList>
            <person name="Kleinhagauer T."/>
            <person name="Glaeser S.P."/>
            <person name="Spergser J."/>
            <person name="Ruckert C."/>
            <person name="Kaempfer P."/>
            <person name="Busse H.-J."/>
        </authorList>
    </citation>
    <scope>NUCLEOTIDE SEQUENCE [LARGE SCALE GENOMIC DNA]</scope>
    <source>
        <strain evidence="3 4">W8</strain>
    </source>
</reference>
<dbReference type="InterPro" id="IPR023213">
    <property type="entry name" value="CAT-like_dom_sf"/>
</dbReference>
<keyword evidence="3" id="KW-0548">Nucleotidyltransferase</keyword>
<name>A0A3G6J2E2_9CORY</name>
<dbReference type="UniPathway" id="UPA00011"/>
<dbReference type="InterPro" id="IPR042099">
    <property type="entry name" value="ANL_N_sf"/>
</dbReference>
<accession>A0A3G6J2E2</accession>